<dbReference type="GO" id="GO:0016887">
    <property type="term" value="F:ATP hydrolysis activity"/>
    <property type="evidence" value="ECO:0007669"/>
    <property type="project" value="TreeGrafter"/>
</dbReference>
<dbReference type="Pfam" id="PF01656">
    <property type="entry name" value="CbiA"/>
    <property type="match status" value="1"/>
</dbReference>
<dbReference type="Gene3D" id="3.40.50.300">
    <property type="entry name" value="P-loop containing nucleotide triphosphate hydrolases"/>
    <property type="match status" value="1"/>
</dbReference>
<evidence type="ECO:0000256" key="2">
    <source>
        <dbReference type="ARBA" id="ARBA00022840"/>
    </source>
</evidence>
<dbReference type="RefSeq" id="WP_066098822.1">
    <property type="nucleotide sequence ID" value="NZ_CP016027.1"/>
</dbReference>
<keyword evidence="5" id="KW-1185">Reference proteome</keyword>
<dbReference type="GO" id="GO:0009898">
    <property type="term" value="C:cytoplasmic side of plasma membrane"/>
    <property type="evidence" value="ECO:0007669"/>
    <property type="project" value="TreeGrafter"/>
</dbReference>
<accession>A0A191ZFF8</accession>
<protein>
    <submittedName>
        <fullName evidence="4">Cobyrinic acid a,c-diamide synthase</fullName>
    </submittedName>
</protein>
<reference evidence="4 5" key="1">
    <citation type="submission" date="2016-06" db="EMBL/GenBank/DDBJ databases">
        <title>Insight into the functional genes involving in sulfur oxidation in Pearl River water.</title>
        <authorList>
            <person name="Luo J."/>
            <person name="Tan X."/>
            <person name="Lin W."/>
        </authorList>
    </citation>
    <scope>NUCLEOTIDE SEQUENCE [LARGE SCALE GENOMIC DNA]</scope>
    <source>
        <strain evidence="4 5">LS2</strain>
    </source>
</reference>
<dbReference type="PANTHER" id="PTHR43384">
    <property type="entry name" value="SEPTUM SITE-DETERMINING PROTEIN MIND HOMOLOG, CHLOROPLASTIC-RELATED"/>
    <property type="match status" value="1"/>
</dbReference>
<dbReference type="InterPro" id="IPR033875">
    <property type="entry name" value="FlhG"/>
</dbReference>
<gene>
    <name evidence="4" type="ORF">A9404_03810</name>
</gene>
<name>A0A191ZFF8_9GAMM</name>
<dbReference type="AlphaFoldDB" id="A0A191ZFF8"/>
<dbReference type="InterPro" id="IPR050625">
    <property type="entry name" value="ParA/MinD_ATPase"/>
</dbReference>
<dbReference type="Proteomes" id="UP000078596">
    <property type="component" value="Chromosome"/>
</dbReference>
<dbReference type="InterPro" id="IPR027417">
    <property type="entry name" value="P-loop_NTPase"/>
</dbReference>
<dbReference type="EMBL" id="CP016027">
    <property type="protein sequence ID" value="ANJ66619.1"/>
    <property type="molecule type" value="Genomic_DNA"/>
</dbReference>
<dbReference type="CDD" id="cd02038">
    <property type="entry name" value="FlhG-like"/>
    <property type="match status" value="1"/>
</dbReference>
<evidence type="ECO:0000259" key="3">
    <source>
        <dbReference type="Pfam" id="PF01656"/>
    </source>
</evidence>
<evidence type="ECO:0000256" key="1">
    <source>
        <dbReference type="ARBA" id="ARBA00022741"/>
    </source>
</evidence>
<proteinExistence type="predicted"/>
<dbReference type="STRING" id="1860122.A9404_03810"/>
<sequence>MQNNPVRVIAVTSGKGGVGKTNVSVNLSVALARRGARVLMMDADLGLGNVDVLLGLKSHKNLSHVLAGEASLDDILIEGPEGVGVLPAASGIKHMAELSAAENTGLIHAFGALQRPVDVMVVDTAAGIADSVVRFSQAASDVIVVVCDEPASITDAYAMIKVLSRDHGVQRFQVVANMVRDAGEGRRLFEKLNMAAGRFLDVTLIHLGSVPFDDYLRRAIQRQKTVVQTFSSSRSSRAFFEIADQIGRWPAPKGVAGHLQFFIERLVQQSEPDMEVL</sequence>
<dbReference type="OrthoDB" id="9816297at2"/>
<evidence type="ECO:0000313" key="4">
    <source>
        <dbReference type="EMBL" id="ANJ66619.1"/>
    </source>
</evidence>
<dbReference type="SUPFAM" id="SSF52540">
    <property type="entry name" value="P-loop containing nucleoside triphosphate hydrolases"/>
    <property type="match status" value="1"/>
</dbReference>
<feature type="domain" description="CobQ/CobB/MinD/ParA nucleotide binding" evidence="3">
    <location>
        <begin position="9"/>
        <end position="226"/>
    </location>
</feature>
<dbReference type="InterPro" id="IPR002586">
    <property type="entry name" value="CobQ/CobB/MinD/ParA_Nub-bd_dom"/>
</dbReference>
<evidence type="ECO:0000313" key="5">
    <source>
        <dbReference type="Proteomes" id="UP000078596"/>
    </source>
</evidence>
<dbReference type="GO" id="GO:0005829">
    <property type="term" value="C:cytosol"/>
    <property type="evidence" value="ECO:0007669"/>
    <property type="project" value="TreeGrafter"/>
</dbReference>
<dbReference type="PIRSF" id="PIRSF003092">
    <property type="entry name" value="MinD"/>
    <property type="match status" value="1"/>
</dbReference>
<dbReference type="GO" id="GO:0005524">
    <property type="term" value="F:ATP binding"/>
    <property type="evidence" value="ECO:0007669"/>
    <property type="project" value="UniProtKB-KW"/>
</dbReference>
<dbReference type="KEGG" id="haz:A9404_03810"/>
<organism evidence="4 5">
    <name type="scientific">Halothiobacillus diazotrophicus</name>
    <dbReference type="NCBI Taxonomy" id="1860122"/>
    <lineage>
        <taxon>Bacteria</taxon>
        <taxon>Pseudomonadati</taxon>
        <taxon>Pseudomonadota</taxon>
        <taxon>Gammaproteobacteria</taxon>
        <taxon>Chromatiales</taxon>
        <taxon>Halothiobacillaceae</taxon>
        <taxon>Halothiobacillus</taxon>
    </lineage>
</organism>
<keyword evidence="2" id="KW-0067">ATP-binding</keyword>
<dbReference type="InterPro" id="IPR025501">
    <property type="entry name" value="MinD_FleN"/>
</dbReference>
<dbReference type="GO" id="GO:0051782">
    <property type="term" value="P:negative regulation of cell division"/>
    <property type="evidence" value="ECO:0007669"/>
    <property type="project" value="TreeGrafter"/>
</dbReference>
<dbReference type="PANTHER" id="PTHR43384:SF4">
    <property type="entry name" value="CELLULOSE BIOSYNTHESIS PROTEIN BCSQ-RELATED"/>
    <property type="match status" value="1"/>
</dbReference>
<keyword evidence="1" id="KW-0547">Nucleotide-binding</keyword>